<sequence>MHCCEKCFKDSEIKAIIRGNNTRGKCDFCHSDNVFICNLESNEYLRDNFESLLDVYTPIDEMGHNYPKERADLIKNVLCSQWSIFNLNPDGVYKFLISLLPEKYNEQPALFDNPIGISGSVDEEYMNHYSILGTYQWEDFIKEIKEKNRFHTNIINKDILKTILLATCKQYKAGSTFYRARIWNDRHGFDKDHMGAPPASKASAGRANPEGISCLYLADSVDTTLHETRAGVYDYATVATFRLLRDIEVVNLAAIDKISPFQEIDCSLLAINLPHLRKIGYEISKPLRRHDSPLDYLPTQYISDYIKSAGFAGIEYKSTMCKKGVNFAIFDETLFECIGTESYDIDSLTYGYSMLE</sequence>
<organism evidence="2">
    <name type="scientific">Peptoniphilus gorbachii</name>
    <dbReference type="NCBI Taxonomy" id="411567"/>
    <lineage>
        <taxon>Bacteria</taxon>
        <taxon>Bacillati</taxon>
        <taxon>Bacillota</taxon>
        <taxon>Tissierellia</taxon>
        <taxon>Tissierellales</taxon>
        <taxon>Peptoniphilaceae</taxon>
        <taxon>Peptoniphilus</taxon>
    </lineage>
</organism>
<protein>
    <submittedName>
        <fullName evidence="2">RES domain protein</fullName>
    </submittedName>
</protein>
<evidence type="ECO:0000313" key="2">
    <source>
        <dbReference type="EMBL" id="VYT99739.1"/>
    </source>
</evidence>
<proteinExistence type="predicted"/>
<gene>
    <name evidence="2" type="ORF">PGLFYP46_01606</name>
</gene>
<accession>A0A6N3B4Y3</accession>
<feature type="domain" description="RES" evidence="1">
    <location>
        <begin position="190"/>
        <end position="341"/>
    </location>
</feature>
<reference evidence="2" key="1">
    <citation type="submission" date="2019-11" db="EMBL/GenBank/DDBJ databases">
        <authorList>
            <person name="Feng L."/>
        </authorList>
    </citation>
    <scope>NUCLEOTIDE SEQUENCE</scope>
    <source>
        <strain evidence="2">PgorbachiiLFYP46</strain>
    </source>
</reference>
<dbReference type="Pfam" id="PF08808">
    <property type="entry name" value="RES"/>
    <property type="match status" value="1"/>
</dbReference>
<evidence type="ECO:0000259" key="1">
    <source>
        <dbReference type="SMART" id="SM00953"/>
    </source>
</evidence>
<dbReference type="SMART" id="SM00953">
    <property type="entry name" value="RES"/>
    <property type="match status" value="1"/>
</dbReference>
<dbReference type="EMBL" id="CACRUP010000017">
    <property type="protein sequence ID" value="VYT99739.1"/>
    <property type="molecule type" value="Genomic_DNA"/>
</dbReference>
<name>A0A6N3B4Y3_9FIRM</name>
<dbReference type="AlphaFoldDB" id="A0A6N3B4Y3"/>
<dbReference type="RefSeq" id="WP_156701555.1">
    <property type="nucleotide sequence ID" value="NZ_CACRUP010000017.1"/>
</dbReference>
<dbReference type="InterPro" id="IPR014914">
    <property type="entry name" value="RES_dom"/>
</dbReference>